<gene>
    <name evidence="3" type="ORF">AMATHDRAFT_137693</name>
</gene>
<sequence length="457" mass="51038">MDSQNSSHLKDGECPTYSDGHYPKTSPATRETVTLFPGWAVRRYHNNSCRFDLHVNVSGFATAQRSSQNATRAQRAFIRLARGFAALNKLAADHQHQRASSTSGRSHPQVRHTDTKEEYSIEALDESFRNAHTDLVSGTSALLSVHESCQSELSDTLHRWQSNLESRVQLFWPTALSSRTVILDLFVSPHSKNVAHHVGNGCDQTHPVGSVKIVTQADGTFQHQFQISWEDLSRHPSAHCISQIQEHDLILNARLLPPPFSPPTSAFTPSYLDISSTESIPAKLQVTITHAPIRVISDIDDTVKLSNILHGARAIFRNVFVHDLEHTRIPGMGEWYTKMWQSGVRFHYVSNGPYQLLPVILHFFRVSQLPPGSIKLKSYAGRSLFSNLLTAPADRKRAGILDILESFPDSKFILIGDTGEQDLELYAQVAMKRPTQILAIFVRDVDTETDPIADPTG</sequence>
<dbReference type="AlphaFoldDB" id="A0A2A9NYX4"/>
<feature type="domain" description="Phosphatidate phosphatase APP1 catalytic" evidence="2">
    <location>
        <begin position="293"/>
        <end position="444"/>
    </location>
</feature>
<feature type="non-terminal residue" evidence="3">
    <location>
        <position position="457"/>
    </location>
</feature>
<reference evidence="3 4" key="1">
    <citation type="submission" date="2014-02" db="EMBL/GenBank/DDBJ databases">
        <title>Transposable element dynamics among asymbiotic and ectomycorrhizal Amanita fungi.</title>
        <authorList>
            <consortium name="DOE Joint Genome Institute"/>
            <person name="Hess J."/>
            <person name="Skrede I."/>
            <person name="Wolfe B."/>
            <person name="LaButti K."/>
            <person name="Ohm R.A."/>
            <person name="Grigoriev I.V."/>
            <person name="Pringle A."/>
        </authorList>
    </citation>
    <scope>NUCLEOTIDE SEQUENCE [LARGE SCALE GENOMIC DNA]</scope>
    <source>
        <strain evidence="3 4">SKay4041</strain>
    </source>
</reference>
<dbReference type="EMBL" id="KZ301974">
    <property type="protein sequence ID" value="PFH53236.1"/>
    <property type="molecule type" value="Genomic_DNA"/>
</dbReference>
<dbReference type="GO" id="GO:0008195">
    <property type="term" value="F:phosphatidate phosphatase activity"/>
    <property type="evidence" value="ECO:0007669"/>
    <property type="project" value="InterPro"/>
</dbReference>
<dbReference type="GO" id="GO:0030479">
    <property type="term" value="C:actin cortical patch"/>
    <property type="evidence" value="ECO:0007669"/>
    <property type="project" value="TreeGrafter"/>
</dbReference>
<dbReference type="STRING" id="703135.A0A2A9NYX4"/>
<feature type="region of interest" description="Disordered" evidence="1">
    <location>
        <begin position="1"/>
        <end position="28"/>
    </location>
</feature>
<proteinExistence type="predicted"/>
<dbReference type="InterPro" id="IPR019236">
    <property type="entry name" value="APP1_cat"/>
</dbReference>
<dbReference type="PANTHER" id="PTHR28208:SF3">
    <property type="entry name" value="PHOSPHATIDATE PHOSPHATASE APP1"/>
    <property type="match status" value="1"/>
</dbReference>
<evidence type="ECO:0000313" key="4">
    <source>
        <dbReference type="Proteomes" id="UP000242287"/>
    </source>
</evidence>
<protein>
    <recommendedName>
        <fullName evidence="2">Phosphatidate phosphatase APP1 catalytic domain-containing protein</fullName>
    </recommendedName>
</protein>
<name>A0A2A9NYX4_9AGAR</name>
<dbReference type="OrthoDB" id="2117591at2759"/>
<dbReference type="PANTHER" id="PTHR28208">
    <property type="entry name" value="PHOSPHATIDATE PHOSPHATASE APP1"/>
    <property type="match status" value="1"/>
</dbReference>
<evidence type="ECO:0000313" key="3">
    <source>
        <dbReference type="EMBL" id="PFH53236.1"/>
    </source>
</evidence>
<organism evidence="3 4">
    <name type="scientific">Amanita thiersii Skay4041</name>
    <dbReference type="NCBI Taxonomy" id="703135"/>
    <lineage>
        <taxon>Eukaryota</taxon>
        <taxon>Fungi</taxon>
        <taxon>Dikarya</taxon>
        <taxon>Basidiomycota</taxon>
        <taxon>Agaricomycotina</taxon>
        <taxon>Agaricomycetes</taxon>
        <taxon>Agaricomycetidae</taxon>
        <taxon>Agaricales</taxon>
        <taxon>Pluteineae</taxon>
        <taxon>Amanitaceae</taxon>
        <taxon>Amanita</taxon>
    </lineage>
</organism>
<dbReference type="Pfam" id="PF09949">
    <property type="entry name" value="APP1_cat"/>
    <property type="match status" value="1"/>
</dbReference>
<feature type="region of interest" description="Disordered" evidence="1">
    <location>
        <begin position="94"/>
        <end position="113"/>
    </location>
</feature>
<keyword evidence="4" id="KW-1185">Reference proteome</keyword>
<dbReference type="Proteomes" id="UP000242287">
    <property type="component" value="Unassembled WGS sequence"/>
</dbReference>
<accession>A0A2A9NYX4</accession>
<evidence type="ECO:0000259" key="2">
    <source>
        <dbReference type="Pfam" id="PF09949"/>
    </source>
</evidence>
<evidence type="ECO:0000256" key="1">
    <source>
        <dbReference type="SAM" id="MobiDB-lite"/>
    </source>
</evidence>
<dbReference type="InterPro" id="IPR052935">
    <property type="entry name" value="Mg2+_PAP"/>
</dbReference>